<proteinExistence type="inferred from homology"/>
<protein>
    <recommendedName>
        <fullName evidence="5">RxLR effector protein</fullName>
    </recommendedName>
</protein>
<evidence type="ECO:0000313" key="6">
    <source>
        <dbReference type="EMBL" id="POM67856.1"/>
    </source>
</evidence>
<evidence type="ECO:0000313" key="7">
    <source>
        <dbReference type="Proteomes" id="UP000237271"/>
    </source>
</evidence>
<comment type="domain">
    <text evidence="5">The RxLR-dEER motif acts to carry the protein into the host cell cytoplasm through binding to cell surface phosphatidylinositol-3-phosphate.</text>
</comment>
<feature type="signal peptide" evidence="5">
    <location>
        <begin position="1"/>
        <end position="20"/>
    </location>
</feature>
<name>A0A2P4XQM1_9STRA</name>
<keyword evidence="3 5" id="KW-0964">Secreted</keyword>
<evidence type="ECO:0000256" key="5">
    <source>
        <dbReference type="RuleBase" id="RU367124"/>
    </source>
</evidence>
<comment type="function">
    <text evidence="5">Effector that suppresses plant defense responses during pathogen infection.</text>
</comment>
<sequence>MRPYVILVLTLVLLVASCNADSTTTTASNIDPNKRSLRTFRTTENDNDEERAFNLGKLSEKVGLGKITEKLQSVKARRSVKKAAEAAKRKKPERVLDDVAVRKAWRYFIMRRRYG</sequence>
<dbReference type="Pfam" id="PF16810">
    <property type="entry name" value="RXLR"/>
    <property type="match status" value="1"/>
</dbReference>
<dbReference type="Proteomes" id="UP000237271">
    <property type="component" value="Unassembled WGS sequence"/>
</dbReference>
<comment type="caution">
    <text evidence="6">The sequence shown here is derived from an EMBL/GenBank/DDBJ whole genome shotgun (WGS) entry which is preliminary data.</text>
</comment>
<evidence type="ECO:0000256" key="4">
    <source>
        <dbReference type="ARBA" id="ARBA00022729"/>
    </source>
</evidence>
<evidence type="ECO:0000256" key="1">
    <source>
        <dbReference type="ARBA" id="ARBA00004613"/>
    </source>
</evidence>
<dbReference type="AlphaFoldDB" id="A0A2P4XQM1"/>
<evidence type="ECO:0000256" key="3">
    <source>
        <dbReference type="ARBA" id="ARBA00022525"/>
    </source>
</evidence>
<reference evidence="6 7" key="1">
    <citation type="journal article" date="2017" name="Genome Biol. Evol.">
        <title>Phytophthora megakarya and P. palmivora, closely related causal agents of cacao black pod rot, underwent increases in genome sizes and gene numbers by different mechanisms.</title>
        <authorList>
            <person name="Ali S.S."/>
            <person name="Shao J."/>
            <person name="Lary D.J."/>
            <person name="Kronmiller B."/>
            <person name="Shen D."/>
            <person name="Strem M.D."/>
            <person name="Amoako-Attah I."/>
            <person name="Akrofi A.Y."/>
            <person name="Begoude B.A."/>
            <person name="Ten Hoopen G.M."/>
            <person name="Coulibaly K."/>
            <person name="Kebe B.I."/>
            <person name="Melnick R.L."/>
            <person name="Guiltinan M.J."/>
            <person name="Tyler B.M."/>
            <person name="Meinhardt L.W."/>
            <person name="Bailey B.A."/>
        </authorList>
    </citation>
    <scope>NUCLEOTIDE SEQUENCE [LARGE SCALE GENOMIC DNA]</scope>
    <source>
        <strain evidence="7">sbr112.9</strain>
    </source>
</reference>
<accession>A0A2P4XQM1</accession>
<keyword evidence="7" id="KW-1185">Reference proteome</keyword>
<dbReference type="InterPro" id="IPR031825">
    <property type="entry name" value="RXLR"/>
</dbReference>
<comment type="similarity">
    <text evidence="2 5">Belongs to the RxLR effector family.</text>
</comment>
<organism evidence="6 7">
    <name type="scientific">Phytophthora palmivora</name>
    <dbReference type="NCBI Taxonomy" id="4796"/>
    <lineage>
        <taxon>Eukaryota</taxon>
        <taxon>Sar</taxon>
        <taxon>Stramenopiles</taxon>
        <taxon>Oomycota</taxon>
        <taxon>Peronosporomycetes</taxon>
        <taxon>Peronosporales</taxon>
        <taxon>Peronosporaceae</taxon>
        <taxon>Phytophthora</taxon>
    </lineage>
</organism>
<dbReference type="EMBL" id="NCKW01008600">
    <property type="protein sequence ID" value="POM67856.1"/>
    <property type="molecule type" value="Genomic_DNA"/>
</dbReference>
<gene>
    <name evidence="6" type="ORF">PHPALM_16060</name>
</gene>
<comment type="subcellular location">
    <subcellularLocation>
        <location evidence="1 5">Secreted</location>
    </subcellularLocation>
</comment>
<keyword evidence="4 5" id="KW-0732">Signal</keyword>
<feature type="chain" id="PRO_5045010810" description="RxLR effector protein" evidence="5">
    <location>
        <begin position="21"/>
        <end position="115"/>
    </location>
</feature>
<evidence type="ECO:0000256" key="2">
    <source>
        <dbReference type="ARBA" id="ARBA00010400"/>
    </source>
</evidence>
<dbReference type="PROSITE" id="PS51257">
    <property type="entry name" value="PROKAR_LIPOPROTEIN"/>
    <property type="match status" value="1"/>
</dbReference>